<evidence type="ECO:0000256" key="5">
    <source>
        <dbReference type="SAM" id="MobiDB-lite"/>
    </source>
</evidence>
<dbReference type="PANTHER" id="PTHR42913">
    <property type="entry name" value="APOPTOSIS-INDUCING FACTOR 1"/>
    <property type="match status" value="1"/>
</dbReference>
<proteinExistence type="predicted"/>
<evidence type="ECO:0000313" key="8">
    <source>
        <dbReference type="Proteomes" id="UP001180616"/>
    </source>
</evidence>
<dbReference type="EMBL" id="CP133659">
    <property type="protein sequence ID" value="WMW64704.1"/>
    <property type="molecule type" value="Genomic_DNA"/>
</dbReference>
<dbReference type="RefSeq" id="WP_309540778.1">
    <property type="nucleotide sequence ID" value="NZ_CP133659.1"/>
</dbReference>
<dbReference type="Proteomes" id="UP001180616">
    <property type="component" value="Chromosome"/>
</dbReference>
<sequence>MARLLLLGAGHAHLDAIRAIPALVARGHAVTVAGPGPCHCYSGMGPGVLGGTYPPQAMALPVRRMVQAAGGTFVTDTAVRIDAPGHAVHFASGLRLEYEVCSCNVGSLVAHPLPEDAAGTGSDGGYPPTLPVFSVKPIENLYRARQALLRLAAHGAVHVVVAGGGPAALEVSCNAAICIARARGNAAPAVPGDDSVTLVAGHGLLPGLPERARTLCRALAAARRVRIIEGARAVRANADGVLLNDGRSLPARVVLLATGVAPPPLFAASGLSTRTGNGTNGGPDGGTGDGSGDGSGGGLAVNAHLQSIVHPDLFGGGDCIHFTPAPLPRVGVHAVRQGPVLAANLAARLDEHARGGASAARTTGQPSLAPYIPRPGHLLVLDTGAGTGVLHRPVGSGALCFGGRLAFLLKRAIDTRFMRGHLPPGGARLGECPWDEPA</sequence>
<dbReference type="PANTHER" id="PTHR42913:SF9">
    <property type="entry name" value="SLR1591 PROTEIN"/>
    <property type="match status" value="1"/>
</dbReference>
<dbReference type="InterPro" id="IPR051169">
    <property type="entry name" value="NADH-Q_oxidoreductase"/>
</dbReference>
<comment type="cofactor">
    <cofactor evidence="1">
        <name>FAD</name>
        <dbReference type="ChEBI" id="CHEBI:57692"/>
    </cofactor>
</comment>
<feature type="compositionally biased region" description="Gly residues" evidence="5">
    <location>
        <begin position="278"/>
        <end position="297"/>
    </location>
</feature>
<dbReference type="SUPFAM" id="SSF51905">
    <property type="entry name" value="FAD/NAD(P)-binding domain"/>
    <property type="match status" value="1"/>
</dbReference>
<evidence type="ECO:0000256" key="2">
    <source>
        <dbReference type="ARBA" id="ARBA00022630"/>
    </source>
</evidence>
<keyword evidence="8" id="KW-1185">Reference proteome</keyword>
<keyword evidence="3" id="KW-0274">FAD</keyword>
<reference evidence="7" key="1">
    <citation type="submission" date="2023-09" db="EMBL/GenBank/DDBJ databases">
        <authorList>
            <consortium name="CW5 consortium"/>
            <person name="Lu C.-W."/>
        </authorList>
    </citation>
    <scope>NUCLEOTIDE SEQUENCE</scope>
    <source>
        <strain evidence="7">KPS</strain>
    </source>
</reference>
<organism evidence="7 8">
    <name type="scientific">Nitratidesulfovibrio liaohensis</name>
    <dbReference type="NCBI Taxonomy" id="2604158"/>
    <lineage>
        <taxon>Bacteria</taxon>
        <taxon>Pseudomonadati</taxon>
        <taxon>Thermodesulfobacteriota</taxon>
        <taxon>Desulfovibrionia</taxon>
        <taxon>Desulfovibrionales</taxon>
        <taxon>Desulfovibrionaceae</taxon>
        <taxon>Nitratidesulfovibrio</taxon>
    </lineage>
</organism>
<name>A0ABY9QYX7_9BACT</name>
<keyword evidence="4" id="KW-0560">Oxidoreductase</keyword>
<dbReference type="InterPro" id="IPR036188">
    <property type="entry name" value="FAD/NAD-bd_sf"/>
</dbReference>
<evidence type="ECO:0000256" key="4">
    <source>
        <dbReference type="ARBA" id="ARBA00023002"/>
    </source>
</evidence>
<dbReference type="Gene3D" id="3.50.50.100">
    <property type="match status" value="1"/>
</dbReference>
<accession>A0ABY9QYX7</accession>
<dbReference type="InterPro" id="IPR023753">
    <property type="entry name" value="FAD/NAD-binding_dom"/>
</dbReference>
<evidence type="ECO:0000256" key="1">
    <source>
        <dbReference type="ARBA" id="ARBA00001974"/>
    </source>
</evidence>
<evidence type="ECO:0000256" key="3">
    <source>
        <dbReference type="ARBA" id="ARBA00022827"/>
    </source>
</evidence>
<feature type="domain" description="FAD/NAD(P)-binding" evidence="6">
    <location>
        <begin position="4"/>
        <end position="276"/>
    </location>
</feature>
<evidence type="ECO:0000259" key="6">
    <source>
        <dbReference type="Pfam" id="PF07992"/>
    </source>
</evidence>
<keyword evidence="2" id="KW-0285">Flavoprotein</keyword>
<dbReference type="Pfam" id="PF07992">
    <property type="entry name" value="Pyr_redox_2"/>
    <property type="match status" value="1"/>
</dbReference>
<feature type="region of interest" description="Disordered" evidence="5">
    <location>
        <begin position="268"/>
        <end position="297"/>
    </location>
</feature>
<protein>
    <submittedName>
        <fullName evidence="7">FAD-dependent oxidoreductase</fullName>
    </submittedName>
</protein>
<evidence type="ECO:0000313" key="7">
    <source>
        <dbReference type="EMBL" id="WMW64704.1"/>
    </source>
</evidence>
<gene>
    <name evidence="7" type="ORF">KPS_002763</name>
</gene>